<sequence>MTTARPLDSEELASTAPEREVLEAFIDAYRDVIVGKLRGLPEDDARRSLVPSRTTLVGLVKHVAAVERNWFQHCLAQQPREQITGDSLGDDASWQVGSDETVADVITEYATACDRSRQIAAGFALDDTVPHPRLGRVSLRYIYVHMIRELARHCGHADILREQIDGSTGDRAASLPIIEAR</sequence>
<dbReference type="InterPro" id="IPR034660">
    <property type="entry name" value="DinB/YfiT-like"/>
</dbReference>
<keyword evidence="2" id="KW-1185">Reference proteome</keyword>
<dbReference type="AlphaFoldDB" id="A0A1C5GRZ8"/>
<reference evidence="2" key="1">
    <citation type="submission" date="2016-06" db="EMBL/GenBank/DDBJ databases">
        <authorList>
            <person name="Varghese N."/>
            <person name="Submissions Spin"/>
        </authorList>
    </citation>
    <scope>NUCLEOTIDE SEQUENCE [LARGE SCALE GENOMIC DNA]</scope>
    <source>
        <strain evidence="2">DSM 45161</strain>
    </source>
</reference>
<dbReference type="OrthoDB" id="4548523at2"/>
<dbReference type="Pfam" id="PF04978">
    <property type="entry name" value="MST"/>
    <property type="match status" value="1"/>
</dbReference>
<name>A0A1C5GRZ8_9ACTN</name>
<dbReference type="SUPFAM" id="SSF109854">
    <property type="entry name" value="DinB/YfiT-like putative metalloenzymes"/>
    <property type="match status" value="1"/>
</dbReference>
<dbReference type="Proteomes" id="UP000198215">
    <property type="component" value="Chromosome I"/>
</dbReference>
<evidence type="ECO:0008006" key="3">
    <source>
        <dbReference type="Google" id="ProtNLM"/>
    </source>
</evidence>
<dbReference type="Gene3D" id="1.20.120.450">
    <property type="entry name" value="dinb family like domain"/>
    <property type="match status" value="1"/>
</dbReference>
<gene>
    <name evidence="1" type="ORF">GA0070614_0300</name>
</gene>
<proteinExistence type="predicted"/>
<dbReference type="InterPro" id="IPR007061">
    <property type="entry name" value="MST-like"/>
</dbReference>
<accession>A0A1C5GRZ8</accession>
<protein>
    <recommendedName>
        <fullName evidence="3">DinB superfamily protein</fullName>
    </recommendedName>
</protein>
<dbReference type="EMBL" id="LT607753">
    <property type="protein sequence ID" value="SCG36566.1"/>
    <property type="molecule type" value="Genomic_DNA"/>
</dbReference>
<evidence type="ECO:0000313" key="1">
    <source>
        <dbReference type="EMBL" id="SCG36566.1"/>
    </source>
</evidence>
<evidence type="ECO:0000313" key="2">
    <source>
        <dbReference type="Proteomes" id="UP000198215"/>
    </source>
</evidence>
<dbReference type="RefSeq" id="WP_088974290.1">
    <property type="nucleotide sequence ID" value="NZ_LT607753.1"/>
</dbReference>
<organism evidence="1 2">
    <name type="scientific">Micromonospora coxensis</name>
    <dbReference type="NCBI Taxonomy" id="356852"/>
    <lineage>
        <taxon>Bacteria</taxon>
        <taxon>Bacillati</taxon>
        <taxon>Actinomycetota</taxon>
        <taxon>Actinomycetes</taxon>
        <taxon>Micromonosporales</taxon>
        <taxon>Micromonosporaceae</taxon>
        <taxon>Micromonospora</taxon>
    </lineage>
</organism>